<protein>
    <recommendedName>
        <fullName evidence="5">Flagellar hook-associated protein 2</fullName>
        <shortName evidence="5">HAP2</shortName>
    </recommendedName>
    <alternativeName>
        <fullName evidence="5">Flagellar cap protein</fullName>
    </alternativeName>
</protein>
<organism evidence="8 9">
    <name type="scientific">Actinoplanes subglobosus</name>
    <dbReference type="NCBI Taxonomy" id="1547892"/>
    <lineage>
        <taxon>Bacteria</taxon>
        <taxon>Bacillati</taxon>
        <taxon>Actinomycetota</taxon>
        <taxon>Actinomycetes</taxon>
        <taxon>Micromonosporales</taxon>
        <taxon>Micromonosporaceae</taxon>
        <taxon>Actinoplanes</taxon>
    </lineage>
</organism>
<keyword evidence="4 5" id="KW-0975">Bacterial flagellum</keyword>
<gene>
    <name evidence="8" type="primary">fliD</name>
    <name evidence="8" type="ORF">ACFO0C_20310</name>
</gene>
<comment type="subunit">
    <text evidence="2 5">Homopentamer.</text>
</comment>
<dbReference type="PANTHER" id="PTHR30288">
    <property type="entry name" value="FLAGELLAR CAP/ASSEMBLY PROTEIN FLID"/>
    <property type="match status" value="1"/>
</dbReference>
<sequence>MTSSVDGLVSGLSTTSMINQMMQVEAAGQTKLKTKVETAETAVSSYLSVNAKLKAVKTAAEAMGSLSSWRSLKATSSSTNVTATATGGLSGMAGSLSFDVTSVARAQSSILQIGDTTAEQAMPGTITIQPGTWSPDADNDGVDEFTAVGDPVEVTIPEPRTAASLTSAVNSATDANGASLGIRAYTVTTSGTEGVVQFTGMKSGAANGFQITGLEGYGTGGTDPKTTSAKDAKLTVNPGTTSEYSISSASNTFSSLMPGVTLTVAKEETGVTVNATADATAISDKIQALVTAANEALTEISTQTKYDTETRKGSPLTGDFTIRQMNQAVLSMISNGLSYTKTLNTDADNDGNKDTTTVEFGSLKQLGISLSKDGSQFSFDSGAFAEAYAKDPTGIQEAGMAFGTKLRSLTDSQMGTVTGVITGRKNEIKTLNDQIDNWDIRLATRRSALQRQYSALETSLGNLKNQSTWLSGQLSSLG</sequence>
<evidence type="ECO:0000259" key="7">
    <source>
        <dbReference type="Pfam" id="PF07195"/>
    </source>
</evidence>
<feature type="domain" description="Flagellar hook-associated protein 2 C-terminal" evidence="7">
    <location>
        <begin position="229"/>
        <end position="464"/>
    </location>
</feature>
<comment type="function">
    <text evidence="5">Required for morphogenesis and for the elongation of the flagellar filament by facilitating polymerization of the flagellin monomers at the tip of growing filament. Forms a capping structure, which prevents flagellin subunits (transported through the central channel of the flagellum) from leaking out without polymerization at the distal end.</text>
</comment>
<dbReference type="InterPro" id="IPR010809">
    <property type="entry name" value="FliD_C"/>
</dbReference>
<accession>A0ABV8IWQ1</accession>
<evidence type="ECO:0000313" key="9">
    <source>
        <dbReference type="Proteomes" id="UP001595867"/>
    </source>
</evidence>
<keyword evidence="8" id="KW-0282">Flagellum</keyword>
<keyword evidence="8" id="KW-0969">Cilium</keyword>
<dbReference type="RefSeq" id="WP_378068208.1">
    <property type="nucleotide sequence ID" value="NZ_JBHSBL010000017.1"/>
</dbReference>
<evidence type="ECO:0000256" key="3">
    <source>
        <dbReference type="ARBA" id="ARBA00023054"/>
    </source>
</evidence>
<name>A0ABV8IWQ1_9ACTN</name>
<comment type="similarity">
    <text evidence="1 5">Belongs to the FliD family.</text>
</comment>
<dbReference type="EMBL" id="JBHSBL010000017">
    <property type="protein sequence ID" value="MFC4067283.1"/>
    <property type="molecule type" value="Genomic_DNA"/>
</dbReference>
<feature type="domain" description="Flagellar hook-associated protein 2 N-terminal" evidence="6">
    <location>
        <begin position="10"/>
        <end position="107"/>
    </location>
</feature>
<evidence type="ECO:0000256" key="2">
    <source>
        <dbReference type="ARBA" id="ARBA00011255"/>
    </source>
</evidence>
<dbReference type="InterPro" id="IPR040026">
    <property type="entry name" value="FliD"/>
</dbReference>
<proteinExistence type="inferred from homology"/>
<dbReference type="Proteomes" id="UP001595867">
    <property type="component" value="Unassembled WGS sequence"/>
</dbReference>
<evidence type="ECO:0000256" key="1">
    <source>
        <dbReference type="ARBA" id="ARBA00009764"/>
    </source>
</evidence>
<keyword evidence="3" id="KW-0175">Coiled coil</keyword>
<evidence type="ECO:0000256" key="4">
    <source>
        <dbReference type="ARBA" id="ARBA00023143"/>
    </source>
</evidence>
<reference evidence="9" key="1">
    <citation type="journal article" date="2019" name="Int. J. Syst. Evol. Microbiol.">
        <title>The Global Catalogue of Microorganisms (GCM) 10K type strain sequencing project: providing services to taxonomists for standard genome sequencing and annotation.</title>
        <authorList>
            <consortium name="The Broad Institute Genomics Platform"/>
            <consortium name="The Broad Institute Genome Sequencing Center for Infectious Disease"/>
            <person name="Wu L."/>
            <person name="Ma J."/>
        </authorList>
    </citation>
    <scope>NUCLEOTIDE SEQUENCE [LARGE SCALE GENOMIC DNA]</scope>
    <source>
        <strain evidence="9">TBRC 5832</strain>
    </source>
</reference>
<comment type="subcellular location">
    <subcellularLocation>
        <location evidence="5">Secreted</location>
    </subcellularLocation>
    <subcellularLocation>
        <location evidence="5">Bacterial flagellum</location>
    </subcellularLocation>
</comment>
<evidence type="ECO:0000259" key="6">
    <source>
        <dbReference type="Pfam" id="PF02465"/>
    </source>
</evidence>
<dbReference type="Pfam" id="PF07195">
    <property type="entry name" value="FliD_C"/>
    <property type="match status" value="1"/>
</dbReference>
<dbReference type="InterPro" id="IPR003481">
    <property type="entry name" value="FliD_N"/>
</dbReference>
<keyword evidence="9" id="KW-1185">Reference proteome</keyword>
<evidence type="ECO:0000313" key="8">
    <source>
        <dbReference type="EMBL" id="MFC4067283.1"/>
    </source>
</evidence>
<keyword evidence="5" id="KW-0964">Secreted</keyword>
<dbReference type="Pfam" id="PF02465">
    <property type="entry name" value="FliD_N"/>
    <property type="match status" value="1"/>
</dbReference>
<evidence type="ECO:0000256" key="5">
    <source>
        <dbReference type="RuleBase" id="RU362066"/>
    </source>
</evidence>
<dbReference type="PANTHER" id="PTHR30288:SF0">
    <property type="entry name" value="FLAGELLAR HOOK-ASSOCIATED PROTEIN 2"/>
    <property type="match status" value="1"/>
</dbReference>
<keyword evidence="8" id="KW-0966">Cell projection</keyword>
<comment type="caution">
    <text evidence="8">The sequence shown here is derived from an EMBL/GenBank/DDBJ whole genome shotgun (WGS) entry which is preliminary data.</text>
</comment>